<keyword evidence="1" id="KW-0812">Transmembrane</keyword>
<sequence>MKDARLIITILISLVLSLAVIMVSFNLAPSWSQYARTLEEPLLFATLISISFVFLIKSYSHDRRDLKLFNVFGMNVRNKHLNKFTSVCFALVLVFPVTHPYAWISNAHLIFTALAIGSAYVEMGFYSRTLLRYIGIGLGAALFFIAYLLKLYTVGLGELFATIPIAIFTIYNIKKISNI</sequence>
<feature type="transmembrane region" description="Helical" evidence="1">
    <location>
        <begin position="103"/>
        <end position="123"/>
    </location>
</feature>
<evidence type="ECO:0000256" key="1">
    <source>
        <dbReference type="SAM" id="Phobius"/>
    </source>
</evidence>
<name>A0A8E4XZM6_9CAUD</name>
<feature type="transmembrane region" description="Helical" evidence="1">
    <location>
        <begin position="41"/>
        <end position="59"/>
    </location>
</feature>
<accession>A0A8E4XZM6</accession>
<feature type="transmembrane region" description="Helical" evidence="1">
    <location>
        <begin position="155"/>
        <end position="173"/>
    </location>
</feature>
<keyword evidence="1" id="KW-0472">Membrane</keyword>
<dbReference type="Proteomes" id="UP000693689">
    <property type="component" value="Segment"/>
</dbReference>
<reference evidence="2 3" key="1">
    <citation type="submission" date="2020-07" db="EMBL/GenBank/DDBJ databases">
        <title>Highly diverse flavobacterial phages as mortality factor during North Sea spring blooms.</title>
        <authorList>
            <person name="Bartlau N."/>
            <person name="Wichels A."/>
            <person name="Krohne G."/>
            <person name="Adriaenssens E.M."/>
            <person name="Heins A."/>
            <person name="Fuchs B.M."/>
            <person name="Amann R."/>
            <person name="Moraru C."/>
        </authorList>
    </citation>
    <scope>NUCLEOTIDE SEQUENCE [LARGE SCALE GENOMIC DNA]</scope>
</reference>
<feature type="transmembrane region" description="Helical" evidence="1">
    <location>
        <begin position="130"/>
        <end position="149"/>
    </location>
</feature>
<proteinExistence type="predicted"/>
<evidence type="ECO:0000313" key="3">
    <source>
        <dbReference type="Proteomes" id="UP000693689"/>
    </source>
</evidence>
<evidence type="ECO:0000313" key="2">
    <source>
        <dbReference type="EMBL" id="QQO97065.1"/>
    </source>
</evidence>
<feature type="transmembrane region" description="Helical" evidence="1">
    <location>
        <begin position="7"/>
        <end position="29"/>
    </location>
</feature>
<protein>
    <submittedName>
        <fullName evidence="2">Uncharacterized protein</fullName>
    </submittedName>
</protein>
<keyword evidence="3" id="KW-1185">Reference proteome</keyword>
<organism evidence="2 3">
    <name type="scientific">Cellulophaga phage Nekkels_1</name>
    <dbReference type="NCBI Taxonomy" id="2745692"/>
    <lineage>
        <taxon>Viruses</taxon>
        <taxon>Duplodnaviria</taxon>
        <taxon>Heunggongvirae</taxon>
        <taxon>Uroviricota</taxon>
        <taxon>Caudoviricetes</taxon>
        <taxon>Assiduviridae</taxon>
        <taxon>Nekkelsvirus</taxon>
        <taxon>Nekkelsvirus Nekkels</taxon>
    </lineage>
</organism>
<keyword evidence="1" id="KW-1133">Transmembrane helix</keyword>
<dbReference type="EMBL" id="MT732443">
    <property type="protein sequence ID" value="QQO97065.1"/>
    <property type="molecule type" value="Genomic_DNA"/>
</dbReference>
<gene>
    <name evidence="2" type="ORF">Nekkels1_61</name>
</gene>
<feature type="transmembrane region" description="Helical" evidence="1">
    <location>
        <begin position="80"/>
        <end position="97"/>
    </location>
</feature>